<feature type="region of interest" description="Disordered" evidence="2">
    <location>
        <begin position="1193"/>
        <end position="1252"/>
    </location>
</feature>
<accession>A0A7M1RQP0</accession>
<protein>
    <submittedName>
        <fullName evidence="3">Uncharacterized protein</fullName>
    </submittedName>
</protein>
<organism evidence="3 4">
    <name type="scientific">uncultured phage cr53_1</name>
    <dbReference type="NCBI Taxonomy" id="2772080"/>
    <lineage>
        <taxon>Viruses</taxon>
        <taxon>Duplodnaviria</taxon>
        <taxon>Heunggongvirae</taxon>
        <taxon>Uroviricota</taxon>
        <taxon>Caudoviricetes</taxon>
        <taxon>Crassvirales</taxon>
        <taxon>Suoliviridae</taxon>
        <taxon>Loutivirinae</taxon>
        <taxon>Blohavirus</taxon>
        <taxon>Blohavirus americanus</taxon>
    </lineage>
</organism>
<feature type="coiled-coil region" evidence="1">
    <location>
        <begin position="846"/>
        <end position="900"/>
    </location>
</feature>
<dbReference type="GeneID" id="65130682"/>
<feature type="region of interest" description="Disordered" evidence="2">
    <location>
        <begin position="1045"/>
        <end position="1131"/>
    </location>
</feature>
<dbReference type="RefSeq" id="YP_010112217.1">
    <property type="nucleotide sequence ID" value="NC_055889.1"/>
</dbReference>
<proteinExistence type="predicted"/>
<feature type="region of interest" description="Disordered" evidence="2">
    <location>
        <begin position="4533"/>
        <end position="4552"/>
    </location>
</feature>
<keyword evidence="4" id="KW-1185">Reference proteome</keyword>
<feature type="coiled-coil region" evidence="1">
    <location>
        <begin position="248"/>
        <end position="282"/>
    </location>
</feature>
<dbReference type="Proteomes" id="UP000593713">
    <property type="component" value="Segment"/>
</dbReference>
<feature type="compositionally biased region" description="Polar residues" evidence="2">
    <location>
        <begin position="1232"/>
        <end position="1243"/>
    </location>
</feature>
<feature type="compositionally biased region" description="Polar residues" evidence="2">
    <location>
        <begin position="1058"/>
        <end position="1068"/>
    </location>
</feature>
<keyword evidence="1" id="KW-0175">Coiled coil</keyword>
<dbReference type="KEGG" id="vg:65130682"/>
<evidence type="ECO:0000313" key="4">
    <source>
        <dbReference type="Proteomes" id="UP000593713"/>
    </source>
</evidence>
<name>A0A7M1RQP0_9CAUD</name>
<evidence type="ECO:0000313" key="3">
    <source>
        <dbReference type="EMBL" id="QOR56765.1"/>
    </source>
</evidence>
<feature type="compositionally biased region" description="Acidic residues" evidence="2">
    <location>
        <begin position="1193"/>
        <end position="1206"/>
    </location>
</feature>
<evidence type="ECO:0000256" key="2">
    <source>
        <dbReference type="SAM" id="MobiDB-lite"/>
    </source>
</evidence>
<dbReference type="EMBL" id="MT774396">
    <property type="protein sequence ID" value="QOR56765.1"/>
    <property type="molecule type" value="Genomic_DNA"/>
</dbReference>
<sequence>MDRTSLSHNRINYKRTAPDFSGSGISSLNTLDVGQTGTRAVRDEAWNELEEHLNYNIQNYDNSLQEEPSQLEDTDGKLPGVGSTYDFAANLSKAVIGLFDGDYKGKNDQSTSYFDQAVNINVRDALSINIQARVNELRETEGKWLPEILTAKRYLEQKALLSELSIDGPDYFRVMSEVQELESLVKEAAKTNPYIRDIFYGEAVEPAFTHPGLLYPRAVSRDVMNSVLQNNRNQYLIDLSWNLTNNELNDKLTANAKLSSKLDRLNKNLEDANVALFEKESDIKAKLKALKTKHMLHDPLLGIVPLGITYDPDEIDPAFDQKRNEVEISLFDPSTYKYGLTHLGSSVSELQAMGATMATAKLIQWGGRASKHPGIWALTETGVNLLSTSYFRHKETAAEVLSSYTEKLLENSDKFDINKVMKDYEFGLEARGYDVSSMDDLEKLQFGLAYNIQTEDANYNTFAKNARVGLTEIEQGNNALALSDYLQNFGLSYTGKIVNEAIGAKAIAKGIGNAVMKNDRTRKLLESVKSRTGKIADKVFDNPMQKVATKRALESIANFTINTGKRAISEGIEEGQQGVFQRRYMDRPVDDTLTEAPYSFLNGVILSGTAAVEATLAYNGLHWNDMYNTDDQLRKAMSVGSFIGALMGASPDVYQLNRTRKQIESDLSIQELSARGLDRVDRSFKVAQFLDSYRNGNRPDYLRSSIEALKDYKGTGVTDKMIDEDIETSNLVYGVYKNKLITDNLKELGINRKSGKDFEMFVLNHVELVNSFDEANQLADAADSKVTEKIGLLFNETLDSPLNQFIQRQYNTYTSGLDSEQTPVSLSEFRAPIVNALVTRATSRVLDRLNKDLNQRKKTLEEIKNEYGVDVSTQGIVGLQEFIKKQLKDAKDALKRVDNTLFKGTMNTLEDPANIEELEDLLAVSILNSGISNIISTKLNTYNTGRLPISNRYLVDRKPLWNTLDDAEKNSVLTEYSEKYKQEHQTQEEPTRRLLISYYNYKVNQSWKDIEDSANVEANERTLANAMFREDLRNTRKSLQQALLENQEELDTPIVDQEITSEQTTTKTAVEPDEDKGSDTKQTSLEASHTVDTVSDDVDRNSTNTPVDDIATNSSDTLVDEVTDNTGDTTEVKDIDAMLDDVADESYVEDNDVTEVTTGSSNEEERATIDRVDDNTLEIDELKAKYDKIEDGEPIADIGSAEDADVDTSTVDSDTLSEETVEEPKPDRPTSPRLTNPTVTLTPESFDGSTDETAEVPLETQDDIIYTDGTDTWVGNEDPSLGSPVSDEEIEMQGRFEQVDAVDMATTQEAANYLGLTDKSPGLDTKKKVETNRIHSTFFYAFDSSEIMPIEANGKPMQFDGERRPGVELADKLSIPGWLSKQKAYYIVTDNKETRKTERDAADRMAVHLIIEETTENGEKLIYNLALYQPDKARAKMRKWNVSSSKTNTEINKLRQLRKSIIDKYVKTYASDYFTNVSTTLPQIAPKGIVPVNLRQSNGSINSQQSEGKRPVYRSLTEVEEFGLSSDPLEMSRQILNGEVEFGYGKGPFPMDPEDRFTIVNFDQVTKASAQGVGYAGKIYIVPKVGNTPSLRVSVPIMLAEKRHFIEGGSKNLVTSYTPKGVAKYDDNGKRIPLSTAELLFRLVTQSLPISNNPEFLDLLDILVNYGPGTVAVGDNRVEKLSFYIRKTLYYYTNTKGSYLMYANRTPEGAYITKYLKIKDTNGRIVFTEQQAYDVIRQISNNLHWNTDKEAMMQPISDNIVNAAIEYMDRYNTDYYRVANCDELTFTMQDLNLVRGADGKVVRNGDTPILMSWMINHQILKTDVGDHAFKDPFVYADDAAVAETAEVRKPENKLNAKLTTERKHTDQPKNSKFDIELYEPAEYPKDIATEEARVQKSKLLHKEEIRDVHNQSGNIEITIKSNDPSIKYYIIKYSHSLKKWRLTVYTDLNVDPQEHVNNSLSEEARQKVIDRYVPKDLQEYYTSGLEYLDHLDLLKYQDELEKLGKTLKERIKLLFSTNIGNDAALRDRWGIYTFNPYTGETNYIRESEVAVLPPKQDIPLTYDETIAAGLTPKQGWTYVRKADGNYVMVPNNSRVLQKLLGNRGVFSTQRGEGDLDITAAKKWLHDTLGIEPDDVMVTNAAMKAINNPLAYGLLQSVFDRIHNEFTARITLSTKGGAGVEYHEAWHYVSLLLLSPAQRDQIYSDYVKRNPEYANSTKLEVEEQLAEEFRTYMLNETNPTWTYRIKKFFKAVWKLVSSFAGKEFSLLNLVFAAIRKGNFKNAQLDQETLEEFNKKYDVGIGYYAPGISDAELEKMPHIANANTLYNIVETLSNTALSILNIRSMEDIQNLKLDDVFDNIQYLYEIGEYDYNESKKQMVSDVLSNKELFAKQIRAYLQELGIRAIEREEAEIAEKEAKDSGDTYDNVWDRASYEISKKANVAFNAKLFFYSIPQSRFATDENGNQIVDTVKDNIFGLDVAQSFDITWNRILDNLWQSNDWPDLVNRVRNLAKADPFFATLLNRIDNPAFQLPENTVTQLLTTIQSAKNSMDTVDIFDTSTGTIQKNTKGRGSKVWTVMDSSNLRKIARLPSQWSQNFMLSSLIITDKNNRSRIDTVQYSKLSKLDKDILNDLTSIQKQLNNKNPEIRNQGLKQFEQTKGKLLSLLNSIGIPFDMESLNYLLKKVNTNSTSYPEFFVFSALYKNMPGSISNSVLHNIRLMNNSKSLEAKIKKQTVSASRIFNYKSPNAVINLMAIAYGEIHPTPEEFSVTGADGSLLYPITQNNYMSDQLRWLNTDAYNKLSNIAKSAYSANSLIVKALTSPDKPKLKLHTLIAIKDNISNSSRDYFGITPLEDYIAKLLLIHQGRLILPTMSDKKTWYSIEGVKVPKDFLGTLKYALNDLGSMEATIIERRFSNETLDIFCNYFLDEYNAIVKYFDTKSDVEKGKSRFYDNYHGKIGKDGKMAPGGNGGRFRYFNQLPINGVIISLNRMLDEAEKSGNPELVNEALKRIKTDLIQDRELLRSTMNSLLLDKVNKEIEQAIKLGVISRDRKGNLQYGNLPSTSVLEDQENSNPFAFYEALVSHIPEEYNAIKLNDIIYSIIANYVTGYAISIEEVEKCFVGDPAFYKWKSDKVVGIFQRDVDKIKRLSSVLSTGTNLRTHWGDNDPRNSTKYTSAILQDNMIGSEYHSRLEQIFKADLARTMLKKNNPSLTDDELFKLTSDKRLDDTLKDRTKLSVEDVKFIEKQAVKSADPYAYDDENNSGNINQADAAVYIRPAFYKRVMQALGEWSPEIEEAYNILEGDADVLGNPDLYAKALKASIKPLKMMYFGDHFDEISGINVPVFDKMALFPMFKVLAKADNKYLYDRMNNEQLGTIDMLKFESSTKVGSTRDKLKVYKDNKNTQLNKEAINSPSTTVVNQDTVVERLNNGLTTRVLDIKQLRLQLNTEPHEHTDRSFGTQAVKICIGNVVDDRHYGHNKGQNVSGAKIKKDVFGCIKALSTKGYIKLKGGNGKAGRFFDKNGRINNRALSEYLIQEARGTNMSAEVTEALALDKNGNFRAPIASLSTRNWIESKIISLINKEVIDVNTPGGSAIQMASFGFRSNEVWSEEKARPFNDGKKLSFDPDKGSMEVMLSTNFFRDVVPQEYQKDYVTMRNWLVEHKVIGGESKPYGIGYRIPTQGLSSTFSFIVADVLPAQTGDTIVVPDEFTAMTGSDFDIDKLYIATYAYDPETNERYTWNNNAKSYVEQTEGALINKLLDSYTLVISDKKTLAETRASIDTLTGILKKEILPLVLTTELKEAEPMYELMPSFLESRKTEYTSGKAGIAPFALNSTNHCLTLATHLRMKFSEGASKYNLNQFDEITGQDGYKILDWLSAMINAHVDVAKDPYIIVLNVNKVTYNMASFLLRTGKGRNTFLFLAQPALKEYADRKIMNEGVIGVSKQYDNQIFSDIKQKYWDMLNKFPISDAHRKQIEDLVLKGSIEAFNQSKLASSLDAFRSGDVTPTNIVQQLLVIKAYQDLMSDALTMADLVLRSQIDTKKYGNNLSQLQNFYNSYTTFIEDNKDKFYTDKQDTNGLDLYFGNTFLHKKLIYAMDLSNSILRSQVFAATNGYKEILTSILQLIRGGEYVPTNNGKSMLFKYKATSNKEYVGALSNKVESIIRAKVIANNTELMLTDEEISDMLFGSESIARKLNNIKNYIRTNKDDINLMSFVDEQGNITNTLLNYLQAVTSNNKKNISYINTSTSTMNNSRYYEDRLRSAFYDLLTSEDNIVREFAETLVKYSFLTSYDNRTPNSFFNLVPMWYKRKLGYVSSIADAINKLNYGDTTVINSNNSSDQIDLIYLNLVRNYWRDNDIVPVFVRRVRRNDDGGESVSNVINLASATNKSRVNVNTVISIKGDYDLSRNHKFFKIVGLGNNIDVYQRIGDIVNLDTGKTIERIYTVVPKLGFDAGSNSIYELYKDGNQPSAFDTNNFTDKMLDQVNGAYELADKRAKLLNGKDSVVFVKDGSYHSVDYSNYDSIEHNASIELDQADNYTEQSIQDSSTQETEIQAQETITPEEFVDSTTDPSEIDNINHIDDTLLSDLDGMESDSGIEFEDLTPEPEAVDVTELITEIIDSVETPIDDITQIDEGTISNLKKNGKKRKKECK</sequence>
<evidence type="ECO:0000256" key="1">
    <source>
        <dbReference type="SAM" id="Coils"/>
    </source>
</evidence>
<reference evidence="3 4" key="1">
    <citation type="submission" date="2020-07" db="EMBL/GenBank/DDBJ databases">
        <title>Taxonomic proposal: Crassvirales, a new order of highly abundant and diverse bacterial viruses.</title>
        <authorList>
            <person name="Shkoporov A.N."/>
            <person name="Stockdale S.R."/>
            <person name="Guerin E."/>
            <person name="Ross R.P."/>
            <person name="Hill C."/>
        </authorList>
    </citation>
    <scope>NUCLEOTIDE SEQUENCE [LARGE SCALE GENOMIC DNA]</scope>
</reference>